<dbReference type="RefSeq" id="WP_045527149.1">
    <property type="nucleotide sequence ID" value="NZ_CP011043.1"/>
</dbReference>
<evidence type="ECO:0000313" key="2">
    <source>
        <dbReference type="EMBL" id="RIJ44998.1"/>
    </source>
</evidence>
<name>A0A0D5CGR4_9MICO</name>
<evidence type="ECO:0000313" key="4">
    <source>
        <dbReference type="Proteomes" id="UP000266634"/>
    </source>
</evidence>
<sequence length="236" mass="26337">MPIENLDSTQGLVFVGEITSTRNLLASGLRILREGAFFDTTKDPIFTTLSIGVEKYLKLILGTISLDEHQRWPSKAEMMGYGHGIAEMWDRVMDEVHRRTEDKSEYIRGLDAGVDVDPVLRPLLEVLDRYGRSGRFYNLDALGGRPQEDLSPDEMFNAVEQAALADPEVSRARDEAMADLFDQVASDQFDTILRERIASSLDGAWQMLSRVGMNDGFGETGKVLGYELRAADVGDQ</sequence>
<dbReference type="EMBL" id="CP011043">
    <property type="protein sequence ID" value="AJW78485.1"/>
    <property type="molecule type" value="Genomic_DNA"/>
</dbReference>
<dbReference type="AlphaFoldDB" id="A0A0D5CGR4"/>
<reference evidence="2 4" key="2">
    <citation type="submission" date="2018-08" db="EMBL/GenBank/DDBJ databases">
        <title>Genome Sequence of Clavibacter michiganensis Subspecies type strains, and the Atypical Peach-Colored Strains Isolated from Tomato.</title>
        <authorList>
            <person name="Osdaghi E."/>
            <person name="Portier P."/>
            <person name="Briand M."/>
            <person name="Jacques M.-A."/>
        </authorList>
    </citation>
    <scope>NUCLEOTIDE SEQUENCE [LARGE SCALE GENOMIC DNA]</scope>
    <source>
        <strain evidence="2 4">CFBP 6488</strain>
    </source>
</reference>
<accession>A0A0D5CGR4</accession>
<protein>
    <submittedName>
        <fullName evidence="1">Uncharacterized protein</fullName>
    </submittedName>
</protein>
<evidence type="ECO:0000313" key="3">
    <source>
        <dbReference type="Proteomes" id="UP000032604"/>
    </source>
</evidence>
<dbReference type="KEGG" id="cmh:VO01_04455"/>
<dbReference type="EMBL" id="QWEA01000006">
    <property type="protein sequence ID" value="RIJ44998.1"/>
    <property type="molecule type" value="Genomic_DNA"/>
</dbReference>
<dbReference type="PATRIC" id="fig|33014.5.peg.933"/>
<dbReference type="HOGENOM" id="CLU_1146177_0_0_11"/>
<organism evidence="1 3">
    <name type="scientific">Clavibacter michiganensis subsp. insidiosus</name>
    <dbReference type="NCBI Taxonomy" id="33014"/>
    <lineage>
        <taxon>Bacteria</taxon>
        <taxon>Bacillati</taxon>
        <taxon>Actinomycetota</taxon>
        <taxon>Actinomycetes</taxon>
        <taxon>Micrococcales</taxon>
        <taxon>Microbacteriaceae</taxon>
        <taxon>Clavibacter</taxon>
    </lineage>
</organism>
<reference evidence="1 3" key="1">
    <citation type="journal article" date="2015" name="Genome Announc.">
        <title>Complete Genome Sequence of Clavibacter michiganensis subsp. insidiosus R1-1 Using PacBio Single-Molecule Real-Time Technology.</title>
        <authorList>
            <person name="Lu Y."/>
            <person name="Samac D.A."/>
            <person name="Glazebrook J."/>
            <person name="Ishimaru C.A."/>
        </authorList>
    </citation>
    <scope>NUCLEOTIDE SEQUENCE [LARGE SCALE GENOMIC DNA]</scope>
    <source>
        <strain evidence="1 3">R1-1</strain>
    </source>
</reference>
<dbReference type="Proteomes" id="UP000032604">
    <property type="component" value="Chromosome"/>
</dbReference>
<dbReference type="Proteomes" id="UP000266634">
    <property type="component" value="Unassembled WGS sequence"/>
</dbReference>
<dbReference type="OrthoDB" id="3265421at2"/>
<gene>
    <name evidence="2" type="ORF">DZF93_00660</name>
    <name evidence="1" type="ORF">VO01_04455</name>
</gene>
<evidence type="ECO:0000313" key="1">
    <source>
        <dbReference type="EMBL" id="AJW78485.1"/>
    </source>
</evidence>
<proteinExistence type="predicted"/>